<evidence type="ECO:0000313" key="1">
    <source>
        <dbReference type="EMBL" id="KAF5203614.1"/>
    </source>
</evidence>
<evidence type="ECO:0000313" key="2">
    <source>
        <dbReference type="Proteomes" id="UP000554482"/>
    </source>
</evidence>
<organism evidence="1 2">
    <name type="scientific">Thalictrum thalictroides</name>
    <name type="common">Rue-anemone</name>
    <name type="synonym">Anemone thalictroides</name>
    <dbReference type="NCBI Taxonomy" id="46969"/>
    <lineage>
        <taxon>Eukaryota</taxon>
        <taxon>Viridiplantae</taxon>
        <taxon>Streptophyta</taxon>
        <taxon>Embryophyta</taxon>
        <taxon>Tracheophyta</taxon>
        <taxon>Spermatophyta</taxon>
        <taxon>Magnoliopsida</taxon>
        <taxon>Ranunculales</taxon>
        <taxon>Ranunculaceae</taxon>
        <taxon>Thalictroideae</taxon>
        <taxon>Thalictrum</taxon>
    </lineage>
</organism>
<protein>
    <submittedName>
        <fullName evidence="1">Alpha/beta hydrolase domain-containing protein 11 isoform X1</fullName>
    </submittedName>
</protein>
<name>A0A7J6X1R4_THATH</name>
<dbReference type="GO" id="GO:0016787">
    <property type="term" value="F:hydrolase activity"/>
    <property type="evidence" value="ECO:0007669"/>
    <property type="project" value="UniProtKB-KW"/>
</dbReference>
<sequence>MAGVSNLPSISRGKVSFGFANRETTSRVCTQKTSFLKPFQLQDEAYHMCRLFQVESKKGSHEVARRGICMALVDNRVATRQDVVKKSDVLAYDLIQGELVEWSSVASNSLPDRPTAVLLHGILGGRKNWGG</sequence>
<gene>
    <name evidence="1" type="ORF">FRX31_006798</name>
</gene>
<comment type="caution">
    <text evidence="1">The sequence shown here is derived from an EMBL/GenBank/DDBJ whole genome shotgun (WGS) entry which is preliminary data.</text>
</comment>
<proteinExistence type="predicted"/>
<dbReference type="Proteomes" id="UP000554482">
    <property type="component" value="Unassembled WGS sequence"/>
</dbReference>
<feature type="non-terminal residue" evidence="1">
    <location>
        <position position="1"/>
    </location>
</feature>
<dbReference type="EMBL" id="JABWDY010006536">
    <property type="protein sequence ID" value="KAF5203614.1"/>
    <property type="molecule type" value="Genomic_DNA"/>
</dbReference>
<dbReference type="OrthoDB" id="8119704at2759"/>
<dbReference type="AlphaFoldDB" id="A0A7J6X1R4"/>
<reference evidence="1 2" key="1">
    <citation type="submission" date="2020-06" db="EMBL/GenBank/DDBJ databases">
        <title>Transcriptomic and genomic resources for Thalictrum thalictroides and T. hernandezii: Facilitating candidate gene discovery in an emerging model plant lineage.</title>
        <authorList>
            <person name="Arias T."/>
            <person name="Riano-Pachon D.M."/>
            <person name="Di Stilio V.S."/>
        </authorList>
    </citation>
    <scope>NUCLEOTIDE SEQUENCE [LARGE SCALE GENOMIC DNA]</scope>
    <source>
        <strain evidence="2">cv. WT478/WT964</strain>
        <tissue evidence="1">Leaves</tissue>
    </source>
</reference>
<keyword evidence="1" id="KW-0378">Hydrolase</keyword>
<accession>A0A7J6X1R4</accession>
<keyword evidence="2" id="KW-1185">Reference proteome</keyword>